<dbReference type="InParanoid" id="A0A1X7VKM9"/>
<organism evidence="1">
    <name type="scientific">Amphimedon queenslandica</name>
    <name type="common">Sponge</name>
    <dbReference type="NCBI Taxonomy" id="400682"/>
    <lineage>
        <taxon>Eukaryota</taxon>
        <taxon>Metazoa</taxon>
        <taxon>Porifera</taxon>
        <taxon>Demospongiae</taxon>
        <taxon>Heteroscleromorpha</taxon>
        <taxon>Haplosclerida</taxon>
        <taxon>Niphatidae</taxon>
        <taxon>Amphimedon</taxon>
    </lineage>
</organism>
<name>A0A1X7VKM9_AMPQE</name>
<dbReference type="AlphaFoldDB" id="A0A1X7VKM9"/>
<evidence type="ECO:0000313" key="1">
    <source>
        <dbReference type="EnsemblMetazoa" id="Aqu2.1.40370_001"/>
    </source>
</evidence>
<proteinExistence type="predicted"/>
<reference evidence="1" key="1">
    <citation type="submission" date="2017-05" db="UniProtKB">
        <authorList>
            <consortium name="EnsemblMetazoa"/>
        </authorList>
    </citation>
    <scope>IDENTIFICATION</scope>
</reference>
<dbReference type="EnsemblMetazoa" id="Aqu2.1.40370_001">
    <property type="protein sequence ID" value="Aqu2.1.40370_001"/>
    <property type="gene ID" value="Aqu2.1.40370"/>
</dbReference>
<accession>A0A1X7VKM9</accession>
<sequence>MACSPTSTQESDSNLSTPVKCSAAEYDINEIQISDNAVVHSLITELSPITVSKNREYCKYFSGKTTDGIKVARFISFEPSMRPSFEKWKQQESPITIAGCHIQAKKFDSSLEIRAGKYATISQSLKKFKVDDITS</sequence>
<protein>
    <submittedName>
        <fullName evidence="1">Uncharacterized protein</fullName>
    </submittedName>
</protein>